<dbReference type="Pfam" id="PF14324">
    <property type="entry name" value="PINIT"/>
    <property type="match status" value="1"/>
</dbReference>
<comment type="pathway">
    <text evidence="2">Protein modification; protein sumoylation.</text>
</comment>
<evidence type="ECO:0000256" key="6">
    <source>
        <dbReference type="ARBA" id="ARBA00022771"/>
    </source>
</evidence>
<feature type="region of interest" description="Disordered" evidence="11">
    <location>
        <begin position="377"/>
        <end position="471"/>
    </location>
</feature>
<dbReference type="InterPro" id="IPR013083">
    <property type="entry name" value="Znf_RING/FYVE/PHD"/>
</dbReference>
<dbReference type="eggNOG" id="KOG2169">
    <property type="taxonomic scope" value="Eukaryota"/>
</dbReference>
<dbReference type="Pfam" id="PF02891">
    <property type="entry name" value="zf-MIZ"/>
    <property type="match status" value="1"/>
</dbReference>
<dbReference type="GO" id="GO:0007131">
    <property type="term" value="P:reciprocal meiotic recombination"/>
    <property type="evidence" value="ECO:0007669"/>
    <property type="project" value="EnsemblFungi"/>
</dbReference>
<dbReference type="PROSITE" id="PS50800">
    <property type="entry name" value="SAP"/>
    <property type="match status" value="1"/>
</dbReference>
<dbReference type="HOGENOM" id="CLU_020537_1_0_1"/>
<dbReference type="PANTHER" id="PTHR10782">
    <property type="entry name" value="ZINC FINGER MIZ DOMAIN-CONTAINING PROTEIN"/>
    <property type="match status" value="1"/>
</dbReference>
<dbReference type="SMART" id="SM00513">
    <property type="entry name" value="SAP"/>
    <property type="match status" value="1"/>
</dbReference>
<dbReference type="PANTHER" id="PTHR10782:SF4">
    <property type="entry name" value="TONALLI, ISOFORM E"/>
    <property type="match status" value="1"/>
</dbReference>
<dbReference type="GO" id="GO:0106068">
    <property type="term" value="C:SUMO ligase complex"/>
    <property type="evidence" value="ECO:0007669"/>
    <property type="project" value="EnsemblFungi"/>
</dbReference>
<dbReference type="SUPFAM" id="SSF68906">
    <property type="entry name" value="SAP domain"/>
    <property type="match status" value="1"/>
</dbReference>
<feature type="domain" description="SAP" evidence="12">
    <location>
        <begin position="18"/>
        <end position="52"/>
    </location>
</feature>
<keyword evidence="9" id="KW-0539">Nucleus</keyword>
<organism evidence="15 17">
    <name type="scientific">Schizosaccharomyces japonicus (strain yFS275 / FY16936)</name>
    <name type="common">Fission yeast</name>
    <dbReference type="NCBI Taxonomy" id="402676"/>
    <lineage>
        <taxon>Eukaryota</taxon>
        <taxon>Fungi</taxon>
        <taxon>Dikarya</taxon>
        <taxon>Ascomycota</taxon>
        <taxon>Taphrinomycotina</taxon>
        <taxon>Schizosaccharomycetes</taxon>
        <taxon>Schizosaccharomycetales</taxon>
        <taxon>Schizosaccharomycetaceae</taxon>
        <taxon>Schizosaccharomyces</taxon>
    </lineage>
</organism>
<feature type="compositionally biased region" description="Basic residues" evidence="11">
    <location>
        <begin position="456"/>
        <end position="470"/>
    </location>
</feature>
<evidence type="ECO:0000259" key="12">
    <source>
        <dbReference type="PROSITE" id="PS50800"/>
    </source>
</evidence>
<dbReference type="STRING" id="402676.B6JWF1"/>
<evidence type="ECO:0000256" key="7">
    <source>
        <dbReference type="ARBA" id="ARBA00022786"/>
    </source>
</evidence>
<dbReference type="OrthoDB" id="28127at2759"/>
<evidence type="ECO:0000256" key="11">
    <source>
        <dbReference type="SAM" id="MobiDB-lite"/>
    </source>
</evidence>
<evidence type="ECO:0000313" key="15">
    <source>
        <dbReference type="EMBL" id="EEB05702.1"/>
    </source>
</evidence>
<dbReference type="Proteomes" id="UP000001744">
    <property type="component" value="Unassembled WGS sequence"/>
</dbReference>
<gene>
    <name evidence="16" type="primary">pli1</name>
    <name evidence="15" type="ORF">SJAG_00727</name>
</gene>
<dbReference type="PROSITE" id="PS51044">
    <property type="entry name" value="ZF_SP_RING"/>
    <property type="match status" value="1"/>
</dbReference>
<proteinExistence type="inferred from homology"/>
<evidence type="ECO:0000313" key="16">
    <source>
        <dbReference type="JaponicusDB" id="SJAG_00727"/>
    </source>
</evidence>
<dbReference type="VEuPathDB" id="FungiDB:SJAG_00727"/>
<name>B6JWF1_SCHJY</name>
<keyword evidence="15" id="KW-0436">Ligase</keyword>
<evidence type="ECO:0000259" key="14">
    <source>
        <dbReference type="PROSITE" id="PS51466"/>
    </source>
</evidence>
<evidence type="ECO:0000256" key="8">
    <source>
        <dbReference type="ARBA" id="ARBA00022833"/>
    </source>
</evidence>
<sequence length="783" mass="85911">MEQASFLRELPSVLKRIETGLIVAQLKNVLRIFCLRLSGTKQELINRIKQFIEKITLENDMVSWEALKKAVNGDIAGATQILRPQFPNPVAYPTSVQAPRPSIVTFRPYPQPLPHVAPTRTRLKFKSSPFYDVLESFNAPFPIPPCVNARNTVNFCFQLTPAAISKLATDANKRYRIYFFSTATETIGLGECLMEYPTPQMELRINHKVVPASFRGLKGKVGTCNPADITDYVNSYAGAPGNNVTIHYMNANKAFTALVSLVQTWSVDQLMQRIKTGRKESKEKIVERIKRDNDDADLIATSVDVSLKCPLSFTRISVPIRSIFCKHIQCFDALAFLQLNKQMPSWSCPVCNTTVRYYDLIIDGYLEDILANTPPNAESVTVDPEGKWTLNAFDDDDESSENETPAKEDVVDLSDIDEPTVTPSLSNGSAALTAAAEHHSGSQQIPAKRLPSVSSHSHHSSSHNPPKRKRESIIIDLTISDDDEDNAAADTLSSMSSSIHTPRREDAGSTNGPVAKVQKTIPEPPQQQQPPPPSSRAFIHDGQDHAGSELPLPPLDNASALGVPQSIFVTANNETLKTNDQFLFNTPSPASSTASPFQLHPALQHQIATYSPNNSPNMASNNGLPTVAHELSSSPDHRGDKSHALAVQQQQTDNTLAYNGPLIPGLNLAATSQNVKPPSNSVNSNLTNLLQREYLSNQLMRIPDYSLNSSTPSNTEGIHKIDNGLMQPEATTSVSSTAATTDTTNSHPENPSSPSAGPIWDEQKDDQIDWERELNIPLFFNSS</sequence>
<dbReference type="UniPathway" id="UPA00886"/>
<evidence type="ECO:0000256" key="1">
    <source>
        <dbReference type="ARBA" id="ARBA00004123"/>
    </source>
</evidence>
<dbReference type="InterPro" id="IPR031141">
    <property type="entry name" value="SIZ1/2_SP-RING"/>
</dbReference>
<dbReference type="InterPro" id="IPR038654">
    <property type="entry name" value="PINIT_sf"/>
</dbReference>
<keyword evidence="7" id="KW-0833">Ubl conjugation pathway</keyword>
<feature type="region of interest" description="Disordered" evidence="11">
    <location>
        <begin position="611"/>
        <end position="643"/>
    </location>
</feature>
<feature type="compositionally biased region" description="Low complexity" evidence="11">
    <location>
        <begin position="731"/>
        <end position="744"/>
    </location>
</feature>
<evidence type="ECO:0000256" key="5">
    <source>
        <dbReference type="ARBA" id="ARBA00022723"/>
    </source>
</evidence>
<feature type="compositionally biased region" description="Polar residues" evidence="11">
    <location>
        <begin position="421"/>
        <end position="430"/>
    </location>
</feature>
<feature type="compositionally biased region" description="Low complexity" evidence="11">
    <location>
        <begin position="611"/>
        <end position="622"/>
    </location>
</feature>
<dbReference type="Pfam" id="PF02037">
    <property type="entry name" value="SAP"/>
    <property type="match status" value="1"/>
</dbReference>
<keyword evidence="17" id="KW-1185">Reference proteome</keyword>
<accession>B6JWF1</accession>
<dbReference type="InterPro" id="IPR003034">
    <property type="entry name" value="SAP_dom"/>
</dbReference>
<evidence type="ECO:0000256" key="2">
    <source>
        <dbReference type="ARBA" id="ARBA00004718"/>
    </source>
</evidence>
<dbReference type="InterPro" id="IPR036361">
    <property type="entry name" value="SAP_dom_sf"/>
</dbReference>
<dbReference type="Gene3D" id="3.30.40.10">
    <property type="entry name" value="Zinc/RING finger domain, C3HC4 (zinc finger)"/>
    <property type="match status" value="1"/>
</dbReference>
<dbReference type="InterPro" id="IPR023321">
    <property type="entry name" value="PINIT"/>
</dbReference>
<dbReference type="GO" id="GO:0036299">
    <property type="term" value="P:non-recombinational interstrand cross-link repair"/>
    <property type="evidence" value="ECO:0007669"/>
    <property type="project" value="EnsemblFungi"/>
</dbReference>
<feature type="compositionally biased region" description="Pro residues" evidence="11">
    <location>
        <begin position="522"/>
        <end position="534"/>
    </location>
</feature>
<feature type="domain" description="SP-RING-type" evidence="13">
    <location>
        <begin position="294"/>
        <end position="379"/>
    </location>
</feature>
<evidence type="ECO:0000256" key="10">
    <source>
        <dbReference type="PROSITE-ProRule" id="PRU00452"/>
    </source>
</evidence>
<feature type="domain" description="PINIT" evidence="14">
    <location>
        <begin position="111"/>
        <end position="265"/>
    </location>
</feature>
<keyword evidence="8" id="KW-0862">Zinc</keyword>
<evidence type="ECO:0000256" key="9">
    <source>
        <dbReference type="ARBA" id="ARBA00023242"/>
    </source>
</evidence>
<dbReference type="GO" id="GO:0035861">
    <property type="term" value="C:site of double-strand break"/>
    <property type="evidence" value="ECO:0007669"/>
    <property type="project" value="EnsemblFungi"/>
</dbReference>
<evidence type="ECO:0000256" key="4">
    <source>
        <dbReference type="ARBA" id="ARBA00022679"/>
    </source>
</evidence>
<evidence type="ECO:0000313" key="17">
    <source>
        <dbReference type="Proteomes" id="UP000001744"/>
    </source>
</evidence>
<dbReference type="GO" id="GO:0120290">
    <property type="term" value="P:stalled replication fork localization to nuclear periphery"/>
    <property type="evidence" value="ECO:0007669"/>
    <property type="project" value="EnsemblFungi"/>
</dbReference>
<dbReference type="GO" id="GO:0030999">
    <property type="term" value="P:linear element assembly"/>
    <property type="evidence" value="ECO:0007669"/>
    <property type="project" value="EnsemblFungi"/>
</dbReference>
<feature type="compositionally biased region" description="Polar residues" evidence="11">
    <location>
        <begin position="745"/>
        <end position="755"/>
    </location>
</feature>
<dbReference type="GO" id="GO:0016925">
    <property type="term" value="P:protein sumoylation"/>
    <property type="evidence" value="ECO:0000318"/>
    <property type="project" value="GO_Central"/>
</dbReference>
<dbReference type="GO" id="GO:0016874">
    <property type="term" value="F:ligase activity"/>
    <property type="evidence" value="ECO:0007669"/>
    <property type="project" value="UniProtKB-KW"/>
</dbReference>
<dbReference type="OMA" id="FIYAFQK"/>
<dbReference type="GO" id="GO:0008270">
    <property type="term" value="F:zinc ion binding"/>
    <property type="evidence" value="ECO:0007669"/>
    <property type="project" value="UniProtKB-KW"/>
</dbReference>
<dbReference type="AlphaFoldDB" id="B6JWF1"/>
<keyword evidence="6 10" id="KW-0863">Zinc-finger</keyword>
<evidence type="ECO:0000256" key="3">
    <source>
        <dbReference type="ARBA" id="ARBA00005383"/>
    </source>
</evidence>
<dbReference type="GO" id="GO:0061665">
    <property type="term" value="F:SUMO ligase activity"/>
    <property type="evidence" value="ECO:0000318"/>
    <property type="project" value="GO_Central"/>
</dbReference>
<dbReference type="CDD" id="cd16792">
    <property type="entry name" value="SP-RING_Siz-like"/>
    <property type="match status" value="1"/>
</dbReference>
<comment type="similarity">
    <text evidence="3">Belongs to the PIAS family.</text>
</comment>
<dbReference type="EMBL" id="KE651166">
    <property type="protein sequence ID" value="EEB05702.1"/>
    <property type="molecule type" value="Genomic_DNA"/>
</dbReference>
<dbReference type="PROSITE" id="PS51466">
    <property type="entry name" value="PINIT"/>
    <property type="match status" value="1"/>
</dbReference>
<feature type="region of interest" description="Disordered" evidence="11">
    <location>
        <begin position="492"/>
        <end position="554"/>
    </location>
</feature>
<keyword evidence="5" id="KW-0479">Metal-binding</keyword>
<reference evidence="15 17" key="1">
    <citation type="journal article" date="2011" name="Science">
        <title>Comparative functional genomics of the fission yeasts.</title>
        <authorList>
            <person name="Rhind N."/>
            <person name="Chen Z."/>
            <person name="Yassour M."/>
            <person name="Thompson D.A."/>
            <person name="Haas B.J."/>
            <person name="Habib N."/>
            <person name="Wapinski I."/>
            <person name="Roy S."/>
            <person name="Lin M.F."/>
            <person name="Heiman D.I."/>
            <person name="Young S.K."/>
            <person name="Furuya K."/>
            <person name="Guo Y."/>
            <person name="Pidoux A."/>
            <person name="Chen H.M."/>
            <person name="Robbertse B."/>
            <person name="Goldberg J.M."/>
            <person name="Aoki K."/>
            <person name="Bayne E.H."/>
            <person name="Berlin A.M."/>
            <person name="Desjardins C.A."/>
            <person name="Dobbs E."/>
            <person name="Dukaj L."/>
            <person name="Fan L."/>
            <person name="FitzGerald M.G."/>
            <person name="French C."/>
            <person name="Gujja S."/>
            <person name="Hansen K."/>
            <person name="Keifenheim D."/>
            <person name="Levin J.Z."/>
            <person name="Mosher R.A."/>
            <person name="Mueller C.A."/>
            <person name="Pfiffner J."/>
            <person name="Priest M."/>
            <person name="Russ C."/>
            <person name="Smialowska A."/>
            <person name="Swoboda P."/>
            <person name="Sykes S.M."/>
            <person name="Vaughn M."/>
            <person name="Vengrova S."/>
            <person name="Yoder R."/>
            <person name="Zeng Q."/>
            <person name="Allshire R."/>
            <person name="Baulcombe D."/>
            <person name="Birren B.W."/>
            <person name="Brown W."/>
            <person name="Ekwall K."/>
            <person name="Kellis M."/>
            <person name="Leatherwood J."/>
            <person name="Levin H."/>
            <person name="Margalit H."/>
            <person name="Martienssen R."/>
            <person name="Nieduszynski C.A."/>
            <person name="Spatafora J.W."/>
            <person name="Friedman N."/>
            <person name="Dalgaard J.Z."/>
            <person name="Baumann P."/>
            <person name="Niki H."/>
            <person name="Regev A."/>
            <person name="Nusbaum C."/>
        </authorList>
    </citation>
    <scope>NUCLEOTIDE SEQUENCE [LARGE SCALE GENOMIC DNA]</scope>
    <source>
        <strain evidence="17">yFS275 / FY16936</strain>
    </source>
</reference>
<dbReference type="GO" id="GO:0000785">
    <property type="term" value="C:chromatin"/>
    <property type="evidence" value="ECO:0000318"/>
    <property type="project" value="GO_Central"/>
</dbReference>
<dbReference type="GeneID" id="7052143"/>
<dbReference type="InterPro" id="IPR004181">
    <property type="entry name" value="Znf_MIZ"/>
</dbReference>
<keyword evidence="4" id="KW-0808">Transferase</keyword>
<feature type="compositionally biased region" description="Basic and acidic residues" evidence="11">
    <location>
        <begin position="538"/>
        <end position="547"/>
    </location>
</feature>
<protein>
    <submittedName>
        <fullName evidence="15">SUMO E3 ligase Pli1</fullName>
    </submittedName>
</protein>
<dbReference type="JaponicusDB" id="SJAG_00727">
    <property type="gene designation" value="pli1"/>
</dbReference>
<dbReference type="RefSeq" id="XP_002171995.1">
    <property type="nucleotide sequence ID" value="XM_002171959.1"/>
</dbReference>
<evidence type="ECO:0000259" key="13">
    <source>
        <dbReference type="PROSITE" id="PS51044"/>
    </source>
</evidence>
<comment type="subcellular location">
    <subcellularLocation>
        <location evidence="1">Nucleus</location>
    </subcellularLocation>
</comment>
<feature type="region of interest" description="Disordered" evidence="11">
    <location>
        <begin position="731"/>
        <end position="767"/>
    </location>
</feature>
<dbReference type="Gene3D" id="2.60.120.780">
    <property type="entry name" value="PINIT domain"/>
    <property type="match status" value="1"/>
</dbReference>
<dbReference type="GO" id="GO:0072766">
    <property type="term" value="P:centromere clustering at the mitotic interphase nuclear envelope"/>
    <property type="evidence" value="ECO:0007669"/>
    <property type="project" value="EnsemblFungi"/>
</dbReference>
<dbReference type="GO" id="GO:0005634">
    <property type="term" value="C:nucleus"/>
    <property type="evidence" value="ECO:0007669"/>
    <property type="project" value="UniProtKB-SubCell"/>
</dbReference>